<protein>
    <recommendedName>
        <fullName evidence="2">Eukaryotic translation initiation factor 2A</fullName>
    </recommendedName>
</protein>
<dbReference type="GO" id="GO:0006417">
    <property type="term" value="P:regulation of translation"/>
    <property type="evidence" value="ECO:0007669"/>
    <property type="project" value="UniProtKB-KW"/>
</dbReference>
<dbReference type="PANTHER" id="PTHR13227">
    <property type="entry name" value="EUKARYOTIC TRANSLATION INITIATION FACTOR 2A"/>
    <property type="match status" value="1"/>
</dbReference>
<dbReference type="GO" id="GO:0022627">
    <property type="term" value="C:cytosolic small ribosomal subunit"/>
    <property type="evidence" value="ECO:0007669"/>
    <property type="project" value="TreeGrafter"/>
</dbReference>
<dbReference type="EMBL" id="HBIP01035137">
    <property type="protein sequence ID" value="CAE0506325.1"/>
    <property type="molecule type" value="Transcribed_RNA"/>
</dbReference>
<dbReference type="InterPro" id="IPR011387">
    <property type="entry name" value="TIF2A"/>
</dbReference>
<evidence type="ECO:0000256" key="7">
    <source>
        <dbReference type="ARBA" id="ARBA00022917"/>
    </source>
</evidence>
<evidence type="ECO:0000256" key="4">
    <source>
        <dbReference type="ARBA" id="ARBA00022574"/>
    </source>
</evidence>
<evidence type="ECO:0000256" key="2">
    <source>
        <dbReference type="ARBA" id="ARBA00013819"/>
    </source>
</evidence>
<dbReference type="InterPro" id="IPR013979">
    <property type="entry name" value="TIF_beta_prop-like"/>
</dbReference>
<name>A0A7S3R9Q1_DUNTE</name>
<keyword evidence="5" id="KW-0677">Repeat</keyword>
<proteinExistence type="inferred from homology"/>
<keyword evidence="6" id="KW-0810">Translation regulation</keyword>
<dbReference type="SUPFAM" id="SSF82171">
    <property type="entry name" value="DPP6 N-terminal domain-like"/>
    <property type="match status" value="1"/>
</dbReference>
<dbReference type="InterPro" id="IPR015943">
    <property type="entry name" value="WD40/YVTN_repeat-like_dom_sf"/>
</dbReference>
<evidence type="ECO:0000256" key="5">
    <source>
        <dbReference type="ARBA" id="ARBA00022737"/>
    </source>
</evidence>
<evidence type="ECO:0000256" key="1">
    <source>
        <dbReference type="ARBA" id="ARBA00009573"/>
    </source>
</evidence>
<feature type="compositionally biased region" description="Basic residues" evidence="8">
    <location>
        <begin position="519"/>
        <end position="528"/>
    </location>
</feature>
<evidence type="ECO:0000256" key="3">
    <source>
        <dbReference type="ARBA" id="ARBA00022540"/>
    </source>
</evidence>
<keyword evidence="3" id="KW-0396">Initiation factor</keyword>
<feature type="domain" description="Translation initiation factor beta propellor-like" evidence="9">
    <location>
        <begin position="213"/>
        <end position="410"/>
    </location>
</feature>
<dbReference type="GO" id="GO:0003743">
    <property type="term" value="F:translation initiation factor activity"/>
    <property type="evidence" value="ECO:0007669"/>
    <property type="project" value="UniProtKB-KW"/>
</dbReference>
<reference evidence="10" key="1">
    <citation type="submission" date="2021-01" db="EMBL/GenBank/DDBJ databases">
        <authorList>
            <person name="Corre E."/>
            <person name="Pelletier E."/>
            <person name="Niang G."/>
            <person name="Scheremetjew M."/>
            <person name="Finn R."/>
            <person name="Kale V."/>
            <person name="Holt S."/>
            <person name="Cochrane G."/>
            <person name="Meng A."/>
            <person name="Brown T."/>
            <person name="Cohen L."/>
        </authorList>
    </citation>
    <scope>NUCLEOTIDE SEQUENCE</scope>
    <source>
        <strain evidence="10">CCMP1320</strain>
    </source>
</reference>
<dbReference type="GO" id="GO:0043022">
    <property type="term" value="F:ribosome binding"/>
    <property type="evidence" value="ECO:0007669"/>
    <property type="project" value="TreeGrafter"/>
</dbReference>
<dbReference type="PANTHER" id="PTHR13227:SF0">
    <property type="entry name" value="EUKARYOTIC TRANSLATION INITIATION FACTOR 2A"/>
    <property type="match status" value="1"/>
</dbReference>
<evidence type="ECO:0000256" key="6">
    <source>
        <dbReference type="ARBA" id="ARBA00022845"/>
    </source>
</evidence>
<feature type="region of interest" description="Disordered" evidence="8">
    <location>
        <begin position="497"/>
        <end position="549"/>
    </location>
</feature>
<dbReference type="Gene3D" id="2.130.10.10">
    <property type="entry name" value="YVTN repeat-like/Quinoprotein amine dehydrogenase"/>
    <property type="match status" value="2"/>
</dbReference>
<dbReference type="GO" id="GO:0003729">
    <property type="term" value="F:mRNA binding"/>
    <property type="evidence" value="ECO:0007669"/>
    <property type="project" value="TreeGrafter"/>
</dbReference>
<gene>
    <name evidence="10" type="ORF">DTER00134_LOCUS21401</name>
</gene>
<evidence type="ECO:0000256" key="8">
    <source>
        <dbReference type="SAM" id="MobiDB-lite"/>
    </source>
</evidence>
<dbReference type="Pfam" id="PF08662">
    <property type="entry name" value="eIF2A"/>
    <property type="match status" value="1"/>
</dbReference>
<dbReference type="AlphaFoldDB" id="A0A7S3R9Q1"/>
<comment type="similarity">
    <text evidence="1">Belongs to the WD repeat EIF2A family.</text>
</comment>
<feature type="compositionally biased region" description="Low complexity" evidence="8">
    <location>
        <begin position="431"/>
        <end position="453"/>
    </location>
</feature>
<keyword evidence="4" id="KW-0853">WD repeat</keyword>
<accession>A0A7S3R9Q1</accession>
<evidence type="ECO:0000259" key="9">
    <source>
        <dbReference type="Pfam" id="PF08662"/>
    </source>
</evidence>
<organism evidence="10">
    <name type="scientific">Dunaliella tertiolecta</name>
    <name type="common">Green alga</name>
    <dbReference type="NCBI Taxonomy" id="3047"/>
    <lineage>
        <taxon>Eukaryota</taxon>
        <taxon>Viridiplantae</taxon>
        <taxon>Chlorophyta</taxon>
        <taxon>core chlorophytes</taxon>
        <taxon>Chlorophyceae</taxon>
        <taxon>CS clade</taxon>
        <taxon>Chlamydomonadales</taxon>
        <taxon>Dunaliellaceae</taxon>
        <taxon>Dunaliella</taxon>
    </lineage>
</organism>
<sequence length="637" mass="67876">MPTVLARLPGVLAQHKHGEDCPIDKAASSVDGGVQSFIPTPDGSRIFVTTADAVDIYGAADSKKLGSIPEKGVVFTALSPQANYLVTCQKPMKNPETGEPAKNLKVWELSTGEVRVAHTLRQISKDTWPYVQWEADEGALVIVATNTLQVYSREDNFATYRKVSIKGVASCAICPSKEFGHLVAAFIPEAKGSPASAGIYDYTKPEPTPRTRKGFFRTQGASLKWNSKGTALLVLSFSDFDATNQSYYGEQKLHFMLADPAKADATTTVALPKEGPVHDFQWSPNGDYFVTVAGFMPAKSTLWDANCRPVYDFGSGPFSMVRWNPFSRFLSLMGFGNLPGDIVLWDKKTNGSCKQMGATRCPAVSAEWAPDGRTLLVATTAPRLRVDNSFKIISYYGEQVARVDFDTLFEACWLPAPPGTYQDRPQSPERLASAAAAGPAKATATGLAPKPAGYVPPHARNADGGPKLAPPSFSLGFDGSDRGGRIGAAKVGVLQSNLTPKPRTVPGFEFADSKAANKNAKKRANKKKKDGEQDEGAKSTTSTSEAPDAASVGMASLDLQGGAQAAAEVPAAPAQGGEDGADVTKRIRNLQKKIRQIAQLKEKRDQTGGAGMETDQLAKIASEGALLAELHSLGGSM</sequence>
<feature type="region of interest" description="Disordered" evidence="8">
    <location>
        <begin position="420"/>
        <end position="480"/>
    </location>
</feature>
<keyword evidence="7" id="KW-0648">Protein biosynthesis</keyword>
<evidence type="ECO:0000313" key="10">
    <source>
        <dbReference type="EMBL" id="CAE0506325.1"/>
    </source>
</evidence>
<dbReference type="GO" id="GO:0000049">
    <property type="term" value="F:tRNA binding"/>
    <property type="evidence" value="ECO:0007669"/>
    <property type="project" value="TreeGrafter"/>
</dbReference>